<keyword evidence="2" id="KW-1185">Reference proteome</keyword>
<dbReference type="EMBL" id="VXIV02003528">
    <property type="protein sequence ID" value="KAF6016489.1"/>
    <property type="molecule type" value="Genomic_DNA"/>
</dbReference>
<accession>A0A7J7IRB5</accession>
<protein>
    <submittedName>
        <fullName evidence="1">Uncharacterized protein</fullName>
    </submittedName>
</protein>
<sequence>MLDFYFEFKPCRGTWIKRNLLDTKNTFYRNFLDSNDEEIKIKTMTHIPSELPEFISNSSDYILQEVIYILQEVTSAVASLN</sequence>
<evidence type="ECO:0000313" key="2">
    <source>
        <dbReference type="Proteomes" id="UP000593567"/>
    </source>
</evidence>
<evidence type="ECO:0000313" key="1">
    <source>
        <dbReference type="EMBL" id="KAF6016489.1"/>
    </source>
</evidence>
<dbReference type="Proteomes" id="UP000593567">
    <property type="component" value="Unassembled WGS sequence"/>
</dbReference>
<name>A0A7J7IRB5_BUGNE</name>
<comment type="caution">
    <text evidence="1">The sequence shown here is derived from an EMBL/GenBank/DDBJ whole genome shotgun (WGS) entry which is preliminary data.</text>
</comment>
<dbReference type="AlphaFoldDB" id="A0A7J7IRB5"/>
<organism evidence="1 2">
    <name type="scientific">Bugula neritina</name>
    <name type="common">Brown bryozoan</name>
    <name type="synonym">Sertularia neritina</name>
    <dbReference type="NCBI Taxonomy" id="10212"/>
    <lineage>
        <taxon>Eukaryota</taxon>
        <taxon>Metazoa</taxon>
        <taxon>Spiralia</taxon>
        <taxon>Lophotrochozoa</taxon>
        <taxon>Bryozoa</taxon>
        <taxon>Gymnolaemata</taxon>
        <taxon>Cheilostomatida</taxon>
        <taxon>Flustrina</taxon>
        <taxon>Buguloidea</taxon>
        <taxon>Bugulidae</taxon>
        <taxon>Bugula</taxon>
    </lineage>
</organism>
<proteinExistence type="predicted"/>
<reference evidence="1" key="1">
    <citation type="submission" date="2020-06" db="EMBL/GenBank/DDBJ databases">
        <title>Draft genome of Bugula neritina, a colonial animal packing powerful symbionts and potential medicines.</title>
        <authorList>
            <person name="Rayko M."/>
        </authorList>
    </citation>
    <scope>NUCLEOTIDE SEQUENCE [LARGE SCALE GENOMIC DNA]</scope>
    <source>
        <strain evidence="1">Kwan_BN1</strain>
    </source>
</reference>
<gene>
    <name evidence="1" type="ORF">EB796_025202</name>
</gene>